<sequence length="983" mass="107759">MKGKLNKTWKVVLSAFILLTSFGAPTISAVEQFDIRSEVTYGEDNKNAVISLDLTSIDEEYTVESIKDPDGNAMDLTDLNYNVLENGTYDFYVSYFDGTNKKYEYTKTVTVDGVKTVDRSDLARAVTDYTADVVVEDWDILDSNELPLSTTNQATPGYNYQLKVDWSLSTTGGAVLHENDTFTIASLPTNQTSGYWAMSNSDWEVFTDENDIEIGEWRINASKIEVRLNENAEGKQYIEGTFITGESALYNGTMLGVTQNVIIGTIPKNITFKQYTLYPISPNNSKVATLPSNSTIRWLISLNNEKIFELTQQPLGQNFTMIEDMYLEDTLSGKFDGNFIVSYTIAAPFDLTSGAAASATAREFAITSYFTRVYQTSGQSYDDFKNSLNPLEWGVYEDSNGIHTVVVYFGDIGDNGLRYSDIDPNFATIAANACISNGYYAESDRAALVQYFTDVYGDGNVINGHVVKYMVRIGESYDKVIVDTEKTNTAIVTKGGNESSLTGKGTLQGISGSVATVDASKARVWLTDVDTVDFLNGVSMKLQRHDGINWVDYNGWSGDTISTNGYVDTTAIGDGTYRFVQQDAYSSEYDLPNSDGYDTGLGKVVSEEFTISSTEPEGKTVYMTNVKYKYDVVYDPGTQGTFSIITHNNVVINTATPAYSGAVASDGKPSGNAGYTFTGWSPVVSSTVTEDITYVAQWSANTDIAYKVEHYLEQSDGSYVLQDTESLTGTTGHTVVAVAKTYTGYKLDTAHVDTIGAGIIAGDGFLVLRLYYGLDDVDYKVEHYLEQKDGSFQLDSSDLFIATAGSNVSATVKTYTTHKHDATHSLTVESGVVAHDGSLVLRLYYVLEKNPSVAPTEATYKVEYYLEQSDGSYVLKESDTIAGTIGASVNADAKVFVGYKLDKTISETIESGIVLADSSLTLRLYYTKQELELTQKPSIAGDNSNNAVSTSDTTNINTYIGLMFLSLMGLLMMLKKHNKEINS</sequence>
<proteinExistence type="predicted"/>
<dbReference type="InterPro" id="IPR011252">
    <property type="entry name" value="Fibrogen-bd_dom1"/>
</dbReference>
<feature type="signal peptide" evidence="1">
    <location>
        <begin position="1"/>
        <end position="23"/>
    </location>
</feature>
<dbReference type="RefSeq" id="WP_307405789.1">
    <property type="nucleotide sequence ID" value="NZ_JAUSUR010000001.1"/>
</dbReference>
<keyword evidence="1" id="KW-0732">Signal</keyword>
<gene>
    <name evidence="2" type="ORF">J2S15_000860</name>
</gene>
<evidence type="ECO:0000313" key="3">
    <source>
        <dbReference type="Proteomes" id="UP001230220"/>
    </source>
</evidence>
<accession>A0ABU0DZR7</accession>
<organism evidence="2 3">
    <name type="scientific">Breznakia pachnodae</name>
    <dbReference type="NCBI Taxonomy" id="265178"/>
    <lineage>
        <taxon>Bacteria</taxon>
        <taxon>Bacillati</taxon>
        <taxon>Bacillota</taxon>
        <taxon>Erysipelotrichia</taxon>
        <taxon>Erysipelotrichales</taxon>
        <taxon>Erysipelotrichaceae</taxon>
        <taxon>Breznakia</taxon>
    </lineage>
</organism>
<reference evidence="2 3" key="1">
    <citation type="submission" date="2023-07" db="EMBL/GenBank/DDBJ databases">
        <title>Genomic Encyclopedia of Type Strains, Phase IV (KMG-IV): sequencing the most valuable type-strain genomes for metagenomic binning, comparative biology and taxonomic classification.</title>
        <authorList>
            <person name="Goeker M."/>
        </authorList>
    </citation>
    <scope>NUCLEOTIDE SEQUENCE [LARGE SCALE GENOMIC DNA]</scope>
    <source>
        <strain evidence="2 3">DSM 16784</strain>
    </source>
</reference>
<protein>
    <recommendedName>
        <fullName evidence="4">Repeat protein (TIGR02543 family)</fullName>
    </recommendedName>
</protein>
<dbReference type="Proteomes" id="UP001230220">
    <property type="component" value="Unassembled WGS sequence"/>
</dbReference>
<evidence type="ECO:0000313" key="2">
    <source>
        <dbReference type="EMBL" id="MDQ0360129.1"/>
    </source>
</evidence>
<evidence type="ECO:0000256" key="1">
    <source>
        <dbReference type="SAM" id="SignalP"/>
    </source>
</evidence>
<keyword evidence="3" id="KW-1185">Reference proteome</keyword>
<dbReference type="Gene3D" id="2.60.40.1280">
    <property type="match status" value="1"/>
</dbReference>
<evidence type="ECO:0008006" key="4">
    <source>
        <dbReference type="Google" id="ProtNLM"/>
    </source>
</evidence>
<name>A0ABU0DZR7_9FIRM</name>
<dbReference type="EMBL" id="JAUSUR010000001">
    <property type="protein sequence ID" value="MDQ0360129.1"/>
    <property type="molecule type" value="Genomic_DNA"/>
</dbReference>
<feature type="chain" id="PRO_5046982165" description="Repeat protein (TIGR02543 family)" evidence="1">
    <location>
        <begin position="24"/>
        <end position="983"/>
    </location>
</feature>
<comment type="caution">
    <text evidence="2">The sequence shown here is derived from an EMBL/GenBank/DDBJ whole genome shotgun (WGS) entry which is preliminary data.</text>
</comment>